<reference evidence="2" key="1">
    <citation type="submission" date="2016-03" db="EMBL/GenBank/DDBJ databases">
        <title>Mechanisms controlling the formation of the plant cell surface in tip-growing cells are functionally conserved among land plants.</title>
        <authorList>
            <person name="Honkanen S."/>
            <person name="Jones V.A."/>
            <person name="Morieri G."/>
            <person name="Champion C."/>
            <person name="Hetherington A.J."/>
            <person name="Kelly S."/>
            <person name="Saint-Marcoux D."/>
            <person name="Proust H."/>
            <person name="Prescott H."/>
            <person name="Dolan L."/>
        </authorList>
    </citation>
    <scope>NUCLEOTIDE SEQUENCE [LARGE SCALE GENOMIC DNA]</scope>
    <source>
        <tissue evidence="2">Whole gametophyte</tissue>
    </source>
</reference>
<dbReference type="AlphaFoldDB" id="A0A176WT13"/>
<dbReference type="InterPro" id="IPR013103">
    <property type="entry name" value="RVT_2"/>
</dbReference>
<dbReference type="SUPFAM" id="SSF56672">
    <property type="entry name" value="DNA/RNA polymerases"/>
    <property type="match status" value="1"/>
</dbReference>
<accession>A0A176WT13</accession>
<proteinExistence type="predicted"/>
<dbReference type="Pfam" id="PF07727">
    <property type="entry name" value="RVT_2"/>
    <property type="match status" value="1"/>
</dbReference>
<evidence type="ECO:0000313" key="2">
    <source>
        <dbReference type="EMBL" id="OAE35446.1"/>
    </source>
</evidence>
<name>A0A176WT13_MARPO</name>
<gene>
    <name evidence="2" type="ORF">AXG93_2587s1610</name>
</gene>
<dbReference type="PANTHER" id="PTHR11439:SF463">
    <property type="entry name" value="REVERSE TRANSCRIPTASE TY1_COPIA-TYPE DOMAIN-CONTAINING PROTEIN"/>
    <property type="match status" value="1"/>
</dbReference>
<dbReference type="Proteomes" id="UP000077202">
    <property type="component" value="Unassembled WGS sequence"/>
</dbReference>
<evidence type="ECO:0000313" key="3">
    <source>
        <dbReference type="Proteomes" id="UP000077202"/>
    </source>
</evidence>
<comment type="caution">
    <text evidence="2">The sequence shown here is derived from an EMBL/GenBank/DDBJ whole genome shotgun (WGS) entry which is preliminary data.</text>
</comment>
<keyword evidence="3" id="KW-1185">Reference proteome</keyword>
<dbReference type="CDD" id="cd09272">
    <property type="entry name" value="RNase_HI_RT_Ty1"/>
    <property type="match status" value="1"/>
</dbReference>
<organism evidence="2 3">
    <name type="scientific">Marchantia polymorpha subsp. ruderalis</name>
    <dbReference type="NCBI Taxonomy" id="1480154"/>
    <lineage>
        <taxon>Eukaryota</taxon>
        <taxon>Viridiplantae</taxon>
        <taxon>Streptophyta</taxon>
        <taxon>Embryophyta</taxon>
        <taxon>Marchantiophyta</taxon>
        <taxon>Marchantiopsida</taxon>
        <taxon>Marchantiidae</taxon>
        <taxon>Marchantiales</taxon>
        <taxon>Marchantiaceae</taxon>
        <taxon>Marchantia</taxon>
    </lineage>
</organism>
<feature type="domain" description="Reverse transcriptase Ty1/copia-type" evidence="1">
    <location>
        <begin position="11"/>
        <end position="120"/>
    </location>
</feature>
<dbReference type="PANTHER" id="PTHR11439">
    <property type="entry name" value="GAG-POL-RELATED RETROTRANSPOSON"/>
    <property type="match status" value="1"/>
</dbReference>
<evidence type="ECO:0000259" key="1">
    <source>
        <dbReference type="Pfam" id="PF07727"/>
    </source>
</evidence>
<protein>
    <recommendedName>
        <fullName evidence="1">Reverse transcriptase Ty1/copia-type domain-containing protein</fullName>
    </recommendedName>
</protein>
<dbReference type="InterPro" id="IPR043502">
    <property type="entry name" value="DNA/RNA_pol_sf"/>
</dbReference>
<sequence length="299" mass="34105">MMKLALDGKPDKLKARLVALCFEQKAGVDFEETFAPIVKWSTVQTLVALVAQNGWKIIHLDVKTAFLNGDLRDEVFMEQPEGSHVPRQETKVYKLTRALYELCQAPRAWYEKIDTYLQSQEGFKLGVELESKPANVTFYRRIIGKQLYLTTTRPDIVYATSILSRFMSNPRKIHIDVARHVLRYLKGTQDFGILYQKGESSVVSGWTDADWTGDYESRKSTSGYLFQLGSGLIPWSSKKQPTVALSSTEAEYRSLSEGAKEAVWLQQLFKEIKSSDQIPYEKNRHNAENTHALLRRGVS</sequence>
<dbReference type="EMBL" id="LVLJ01000172">
    <property type="protein sequence ID" value="OAE35446.1"/>
    <property type="molecule type" value="Genomic_DNA"/>
</dbReference>